<dbReference type="SUPFAM" id="SSF102114">
    <property type="entry name" value="Radical SAM enzymes"/>
    <property type="match status" value="1"/>
</dbReference>
<name>A0A1S1V8W5_9FIRM</name>
<organism evidence="6 7">
    <name type="scientific">Andreesenia angusta</name>
    <dbReference type="NCBI Taxonomy" id="39480"/>
    <lineage>
        <taxon>Bacteria</taxon>
        <taxon>Bacillati</taxon>
        <taxon>Bacillota</taxon>
        <taxon>Tissierellia</taxon>
        <taxon>Tissierellales</taxon>
        <taxon>Gottschalkiaceae</taxon>
        <taxon>Andreesenia</taxon>
    </lineage>
</organism>
<dbReference type="EMBL" id="MKIE01000003">
    <property type="protein sequence ID" value="OHW62577.1"/>
    <property type="molecule type" value="Genomic_DNA"/>
</dbReference>
<dbReference type="Pfam" id="PF04055">
    <property type="entry name" value="Radical_SAM"/>
    <property type="match status" value="1"/>
</dbReference>
<dbReference type="Gene3D" id="3.20.20.70">
    <property type="entry name" value="Aldolase class I"/>
    <property type="match status" value="1"/>
</dbReference>
<dbReference type="Proteomes" id="UP000180254">
    <property type="component" value="Unassembled WGS sequence"/>
</dbReference>
<feature type="domain" description="Radical SAM core" evidence="5">
    <location>
        <begin position="21"/>
        <end position="225"/>
    </location>
</feature>
<dbReference type="InterPro" id="IPR007197">
    <property type="entry name" value="rSAM"/>
</dbReference>
<keyword evidence="7" id="KW-1185">Reference proteome</keyword>
<dbReference type="PANTHER" id="PTHR11228">
    <property type="entry name" value="RADICAL SAM DOMAIN PROTEIN"/>
    <property type="match status" value="1"/>
</dbReference>
<dbReference type="PROSITE" id="PS51918">
    <property type="entry name" value="RADICAL_SAM"/>
    <property type="match status" value="1"/>
</dbReference>
<dbReference type="CDD" id="cd01335">
    <property type="entry name" value="Radical_SAM"/>
    <property type="match status" value="1"/>
</dbReference>
<keyword evidence="4" id="KW-0411">Iron-sulfur</keyword>
<dbReference type="GO" id="GO:0003824">
    <property type="term" value="F:catalytic activity"/>
    <property type="evidence" value="ECO:0007669"/>
    <property type="project" value="InterPro"/>
</dbReference>
<sequence>MNISSLLKLSYAGLDALLVHRKRPIIGSIIVTDRCNLSCKHCAVKNISKIDYTYAQIKSDMETLYSEGVRILLFYGGEPFLWRDGEMTLRDLVAEARAIGFAIVNVVTNGTLGLDIPEADTIMVSLDGCKSTHDFIRGETYDTIMKNISGAPARNICLYMAVNQLNKGEIREVCKVSEKMRNVKAISFNFHTPYPGTESLSLSREDKAICAKEIMALIEEGYPILNLRSALPYIAENSFRTPCHQCVIVENGEQWTCGRCIEVEGLCENCGFFFAAEISLAFGGNILVLLDLLRTYLKYI</sequence>
<dbReference type="GO" id="GO:0046872">
    <property type="term" value="F:metal ion binding"/>
    <property type="evidence" value="ECO:0007669"/>
    <property type="project" value="UniProtKB-KW"/>
</dbReference>
<evidence type="ECO:0000313" key="7">
    <source>
        <dbReference type="Proteomes" id="UP000180254"/>
    </source>
</evidence>
<evidence type="ECO:0000256" key="4">
    <source>
        <dbReference type="ARBA" id="ARBA00023014"/>
    </source>
</evidence>
<evidence type="ECO:0000256" key="1">
    <source>
        <dbReference type="ARBA" id="ARBA00022691"/>
    </source>
</evidence>
<dbReference type="GO" id="GO:0051536">
    <property type="term" value="F:iron-sulfur cluster binding"/>
    <property type="evidence" value="ECO:0007669"/>
    <property type="project" value="UniProtKB-KW"/>
</dbReference>
<comment type="caution">
    <text evidence="6">The sequence shown here is derived from an EMBL/GenBank/DDBJ whole genome shotgun (WGS) entry which is preliminary data.</text>
</comment>
<dbReference type="PANTHER" id="PTHR11228:SF7">
    <property type="entry name" value="PQQA PEPTIDE CYCLASE"/>
    <property type="match status" value="1"/>
</dbReference>
<dbReference type="InterPro" id="IPR013785">
    <property type="entry name" value="Aldolase_TIM"/>
</dbReference>
<dbReference type="OrthoDB" id="9763993at2"/>
<dbReference type="STRING" id="39480.EUAN_11420"/>
<proteinExistence type="predicted"/>
<dbReference type="SFLD" id="SFLDS00029">
    <property type="entry name" value="Radical_SAM"/>
    <property type="match status" value="1"/>
</dbReference>
<keyword evidence="2" id="KW-0479">Metal-binding</keyword>
<keyword evidence="1" id="KW-0949">S-adenosyl-L-methionine</keyword>
<evidence type="ECO:0000313" key="6">
    <source>
        <dbReference type="EMBL" id="OHW62577.1"/>
    </source>
</evidence>
<accession>A0A1S1V8W5</accession>
<evidence type="ECO:0000259" key="5">
    <source>
        <dbReference type="PROSITE" id="PS51918"/>
    </source>
</evidence>
<dbReference type="SFLD" id="SFLDG01067">
    <property type="entry name" value="SPASM/twitch_domain_containing"/>
    <property type="match status" value="1"/>
</dbReference>
<reference evidence="6 7" key="1">
    <citation type="submission" date="2016-09" db="EMBL/GenBank/DDBJ databases">
        <title>Genome sequence of Eubacterium angustum.</title>
        <authorList>
            <person name="Poehlein A."/>
            <person name="Daniel R."/>
        </authorList>
    </citation>
    <scope>NUCLEOTIDE SEQUENCE [LARGE SCALE GENOMIC DNA]</scope>
    <source>
        <strain evidence="6 7">DSM 1989</strain>
    </source>
</reference>
<protein>
    <submittedName>
        <fullName evidence="6">Antilisterial bacteriocin subtilosin biosynthesis protein AlbA</fullName>
    </submittedName>
</protein>
<gene>
    <name evidence="6" type="primary">albA_1</name>
    <name evidence="6" type="ORF">EUAN_11420</name>
</gene>
<dbReference type="RefSeq" id="WP_071062561.1">
    <property type="nucleotide sequence ID" value="NZ_MKIE01000003.1"/>
</dbReference>
<evidence type="ECO:0000256" key="2">
    <source>
        <dbReference type="ARBA" id="ARBA00022723"/>
    </source>
</evidence>
<evidence type="ECO:0000256" key="3">
    <source>
        <dbReference type="ARBA" id="ARBA00023004"/>
    </source>
</evidence>
<keyword evidence="3" id="KW-0408">Iron</keyword>
<dbReference type="AlphaFoldDB" id="A0A1S1V8W5"/>
<dbReference type="InterPro" id="IPR058240">
    <property type="entry name" value="rSAM_sf"/>
</dbReference>
<dbReference type="InterPro" id="IPR050377">
    <property type="entry name" value="Radical_SAM_PqqE_MftC-like"/>
</dbReference>